<accession>A0A9X1ZG54</accession>
<gene>
    <name evidence="1" type="ORF">L2740_00935</name>
</gene>
<keyword evidence="2" id="KW-1185">Reference proteome</keyword>
<dbReference type="EMBL" id="JAKILB010000001">
    <property type="protein sequence ID" value="MCL1137143.1"/>
    <property type="molecule type" value="Genomic_DNA"/>
</dbReference>
<dbReference type="RefSeq" id="WP_248948079.1">
    <property type="nucleotide sequence ID" value="NZ_JAKILB010000001.1"/>
</dbReference>
<name>A0A9X1ZG54_9GAMM</name>
<dbReference type="Pfam" id="PF11197">
    <property type="entry name" value="DUF2835"/>
    <property type="match status" value="1"/>
</dbReference>
<organism evidence="1 2">
    <name type="scientific">Shewanella pneumatophori</name>
    <dbReference type="NCBI Taxonomy" id="314092"/>
    <lineage>
        <taxon>Bacteria</taxon>
        <taxon>Pseudomonadati</taxon>
        <taxon>Pseudomonadota</taxon>
        <taxon>Gammaproteobacteria</taxon>
        <taxon>Alteromonadales</taxon>
        <taxon>Shewanellaceae</taxon>
        <taxon>Shewanella</taxon>
    </lineage>
</organism>
<sequence length="76" mass="8871">MSSGHQQFHFPLNISYQEFLPYYRGEVNKVEVVDVKGQTLWINAKHFRRFLTSSGIRAYFCMTIDAQGNLISLEKN</sequence>
<reference evidence="1" key="1">
    <citation type="submission" date="2022-01" db="EMBL/GenBank/DDBJ databases">
        <title>Whole genome-based taxonomy of the Shewanellaceae.</title>
        <authorList>
            <person name="Martin-Rodriguez A.J."/>
        </authorList>
    </citation>
    <scope>NUCLEOTIDE SEQUENCE</scope>
    <source>
        <strain evidence="1">KCTC 23973</strain>
    </source>
</reference>
<evidence type="ECO:0000313" key="2">
    <source>
        <dbReference type="Proteomes" id="UP001139293"/>
    </source>
</evidence>
<proteinExistence type="predicted"/>
<protein>
    <submittedName>
        <fullName evidence="1">DUF2835 domain-containing protein</fullName>
    </submittedName>
</protein>
<dbReference type="Proteomes" id="UP001139293">
    <property type="component" value="Unassembled WGS sequence"/>
</dbReference>
<dbReference type="InterPro" id="IPR021363">
    <property type="entry name" value="DUF2835"/>
</dbReference>
<comment type="caution">
    <text evidence="1">The sequence shown here is derived from an EMBL/GenBank/DDBJ whole genome shotgun (WGS) entry which is preliminary data.</text>
</comment>
<dbReference type="AlphaFoldDB" id="A0A9X1ZG54"/>
<evidence type="ECO:0000313" key="1">
    <source>
        <dbReference type="EMBL" id="MCL1137143.1"/>
    </source>
</evidence>